<comment type="subcellular location">
    <subcellularLocation>
        <location evidence="6">Cell membrane</location>
        <topology evidence="6">Multi-pass membrane protein</topology>
    </subcellularLocation>
    <subcellularLocation>
        <location evidence="1">Membrane</location>
        <topology evidence="1">Multi-pass membrane protein</topology>
    </subcellularLocation>
</comment>
<dbReference type="Proteomes" id="UP000264006">
    <property type="component" value="Chromosome"/>
</dbReference>
<keyword evidence="8" id="KW-1185">Reference proteome</keyword>
<feature type="transmembrane region" description="Helical" evidence="6">
    <location>
        <begin position="196"/>
        <end position="216"/>
    </location>
</feature>
<evidence type="ECO:0000256" key="1">
    <source>
        <dbReference type="ARBA" id="ARBA00004141"/>
    </source>
</evidence>
<organism evidence="7 8">
    <name type="scientific">Euzebya pacifica</name>
    <dbReference type="NCBI Taxonomy" id="1608957"/>
    <lineage>
        <taxon>Bacteria</taxon>
        <taxon>Bacillati</taxon>
        <taxon>Actinomycetota</taxon>
        <taxon>Nitriliruptoria</taxon>
        <taxon>Euzebyales</taxon>
    </lineage>
</organism>
<dbReference type="RefSeq" id="WP_164710819.1">
    <property type="nucleotide sequence ID" value="NZ_CAXIBR010000147.1"/>
</dbReference>
<gene>
    <name evidence="7" type="ORF">DVS28_a4124</name>
</gene>
<dbReference type="EMBL" id="CP031165">
    <property type="protein sequence ID" value="AXV08791.1"/>
    <property type="molecule type" value="Genomic_DNA"/>
</dbReference>
<keyword evidence="3 6" id="KW-0812">Transmembrane</keyword>
<evidence type="ECO:0000256" key="4">
    <source>
        <dbReference type="ARBA" id="ARBA00022989"/>
    </source>
</evidence>
<reference evidence="7 8" key="1">
    <citation type="submission" date="2018-09" db="EMBL/GenBank/DDBJ databases">
        <title>Complete genome sequence of Euzebya sp. DY32-46 isolated from seawater of Pacific Ocean.</title>
        <authorList>
            <person name="Xu L."/>
            <person name="Wu Y.-H."/>
            <person name="Xu X.-W."/>
        </authorList>
    </citation>
    <scope>NUCLEOTIDE SEQUENCE [LARGE SCALE GENOMIC DNA]</scope>
    <source>
        <strain evidence="7 8">DY32-46</strain>
    </source>
</reference>
<feature type="transmembrane region" description="Helical" evidence="6">
    <location>
        <begin position="157"/>
        <end position="176"/>
    </location>
</feature>
<dbReference type="AlphaFoldDB" id="A0A346Y2U4"/>
<dbReference type="PANTHER" id="PTHR43701">
    <property type="entry name" value="MEMBRANE TRANSPORTER PROTEIN MJ0441-RELATED"/>
    <property type="match status" value="1"/>
</dbReference>
<feature type="transmembrane region" description="Helical" evidence="6">
    <location>
        <begin position="97"/>
        <end position="115"/>
    </location>
</feature>
<keyword evidence="4 6" id="KW-1133">Transmembrane helix</keyword>
<evidence type="ECO:0000256" key="5">
    <source>
        <dbReference type="ARBA" id="ARBA00023136"/>
    </source>
</evidence>
<evidence type="ECO:0000256" key="2">
    <source>
        <dbReference type="ARBA" id="ARBA00009142"/>
    </source>
</evidence>
<protein>
    <recommendedName>
        <fullName evidence="6">Probable membrane transporter protein</fullName>
    </recommendedName>
</protein>
<accession>A0A346Y2U4</accession>
<keyword evidence="5 6" id="KW-0472">Membrane</keyword>
<dbReference type="InterPro" id="IPR002781">
    <property type="entry name" value="TM_pro_TauE-like"/>
</dbReference>
<dbReference type="KEGG" id="euz:DVS28_a4124"/>
<evidence type="ECO:0000256" key="3">
    <source>
        <dbReference type="ARBA" id="ARBA00022692"/>
    </source>
</evidence>
<sequence>MLALLALVASLCSSGIGTLAGIGGAVLLVPLLVFLGLPASEAAPLGLVSVAAGSVAAGAPQLRERIVNHRLGVTTEVVATTGAAMGALAAGMVDDRLLARALAVAALAAAVAVVWSRTERERVLAEGGHHAIGEWPGRIAGATDVDSDVVTYRARRLPVGLALMWVAGVTAGTAGVSGGFLKTPVTATLMDIPPRVAAATTTFTVGVTASAGLVVMTLQGRVDAKASAAVVAGSLLGGRLGAAVQGSVPRTLLQRGLAAVLVVVAVLLWVSA</sequence>
<feature type="transmembrane region" description="Helical" evidence="6">
    <location>
        <begin position="252"/>
        <end position="270"/>
    </location>
</feature>
<proteinExistence type="inferred from homology"/>
<keyword evidence="6" id="KW-1003">Cell membrane</keyword>
<comment type="similarity">
    <text evidence="2 6">Belongs to the 4-toluene sulfonate uptake permease (TSUP) (TC 2.A.102) family.</text>
</comment>
<dbReference type="PANTHER" id="PTHR43701:SF2">
    <property type="entry name" value="MEMBRANE TRANSPORTER PROTEIN YJNA-RELATED"/>
    <property type="match status" value="1"/>
</dbReference>
<dbReference type="GO" id="GO:0005886">
    <property type="term" value="C:plasma membrane"/>
    <property type="evidence" value="ECO:0007669"/>
    <property type="project" value="UniProtKB-SubCell"/>
</dbReference>
<dbReference type="InterPro" id="IPR051598">
    <property type="entry name" value="TSUP/Inactive_protease-like"/>
</dbReference>
<name>A0A346Y2U4_9ACTN</name>
<evidence type="ECO:0000256" key="6">
    <source>
        <dbReference type="RuleBase" id="RU363041"/>
    </source>
</evidence>
<evidence type="ECO:0000313" key="8">
    <source>
        <dbReference type="Proteomes" id="UP000264006"/>
    </source>
</evidence>
<feature type="transmembrane region" description="Helical" evidence="6">
    <location>
        <begin position="71"/>
        <end position="91"/>
    </location>
</feature>
<dbReference type="Pfam" id="PF01925">
    <property type="entry name" value="TauE"/>
    <property type="match status" value="1"/>
</dbReference>
<evidence type="ECO:0000313" key="7">
    <source>
        <dbReference type="EMBL" id="AXV08791.1"/>
    </source>
</evidence>